<organism evidence="1">
    <name type="scientific">viral metagenome</name>
    <dbReference type="NCBI Taxonomy" id="1070528"/>
    <lineage>
        <taxon>unclassified sequences</taxon>
        <taxon>metagenomes</taxon>
        <taxon>organismal metagenomes</taxon>
    </lineage>
</organism>
<accession>A0A6C0JZY4</accession>
<protein>
    <submittedName>
        <fullName evidence="1">Uncharacterized protein</fullName>
    </submittedName>
</protein>
<dbReference type="EMBL" id="MN740754">
    <property type="protein sequence ID" value="QHU10386.1"/>
    <property type="molecule type" value="Genomic_DNA"/>
</dbReference>
<proteinExistence type="predicted"/>
<reference evidence="1" key="1">
    <citation type="journal article" date="2020" name="Nature">
        <title>Giant virus diversity and host interactions through global metagenomics.</title>
        <authorList>
            <person name="Schulz F."/>
            <person name="Roux S."/>
            <person name="Paez-Espino D."/>
            <person name="Jungbluth S."/>
            <person name="Walsh D.A."/>
            <person name="Denef V.J."/>
            <person name="McMahon K.D."/>
            <person name="Konstantinidis K.T."/>
            <person name="Eloe-Fadrosh E.A."/>
            <person name="Kyrpides N.C."/>
            <person name="Woyke T."/>
        </authorList>
    </citation>
    <scope>NUCLEOTIDE SEQUENCE</scope>
    <source>
        <strain evidence="1">GVMAG-S-1101164-67</strain>
    </source>
</reference>
<name>A0A6C0JZY4_9ZZZZ</name>
<dbReference type="AlphaFoldDB" id="A0A6C0JZY4"/>
<evidence type="ECO:0000313" key="1">
    <source>
        <dbReference type="EMBL" id="QHU10386.1"/>
    </source>
</evidence>
<sequence>MYRRDFSISSIINQPYNKFPHYITGSGVGAVSSSIRRYKTMRSGICKTNYYLGKETGGIYTSSCANPPTNLRITGYSIIGTYIAYETINWDPVYGITSYNIYVNGSLVGNTTQPTYTMPINTNTISVTAIGNNYESEPASLTRIASIINYDDACSNTHMFNNNPVSIGCSWIPGGNQIQFDSISGKTYYFKLSFDDQIGFSLANITLTINGSSQGIQFSRITNGTIYDPDIDTFFIFTPFLI</sequence>